<dbReference type="InterPro" id="IPR000620">
    <property type="entry name" value="EamA_dom"/>
</dbReference>
<keyword evidence="4 6" id="KW-1133">Transmembrane helix</keyword>
<keyword evidence="7" id="KW-0732">Signal</keyword>
<evidence type="ECO:0000259" key="8">
    <source>
        <dbReference type="Pfam" id="PF00892"/>
    </source>
</evidence>
<keyword evidence="5 6" id="KW-0472">Membrane</keyword>
<feature type="transmembrane region" description="Helical" evidence="6">
    <location>
        <begin position="240"/>
        <end position="257"/>
    </location>
</feature>
<dbReference type="Proteomes" id="UP000293162">
    <property type="component" value="Unassembled WGS sequence"/>
</dbReference>
<dbReference type="PANTHER" id="PTHR32322">
    <property type="entry name" value="INNER MEMBRANE TRANSPORTER"/>
    <property type="match status" value="1"/>
</dbReference>
<evidence type="ECO:0000256" key="3">
    <source>
        <dbReference type="ARBA" id="ARBA00022692"/>
    </source>
</evidence>
<feature type="signal peptide" evidence="7">
    <location>
        <begin position="1"/>
        <end position="21"/>
    </location>
</feature>
<dbReference type="GO" id="GO:0016020">
    <property type="term" value="C:membrane"/>
    <property type="evidence" value="ECO:0007669"/>
    <property type="project" value="UniProtKB-SubCell"/>
</dbReference>
<gene>
    <name evidence="9" type="ORF">EWM59_23150</name>
</gene>
<organism evidence="9 10">
    <name type="scientific">Emticicia agri</name>
    <dbReference type="NCBI Taxonomy" id="2492393"/>
    <lineage>
        <taxon>Bacteria</taxon>
        <taxon>Pseudomonadati</taxon>
        <taxon>Bacteroidota</taxon>
        <taxon>Cytophagia</taxon>
        <taxon>Cytophagales</taxon>
        <taxon>Leadbetterellaceae</taxon>
        <taxon>Emticicia</taxon>
    </lineage>
</organism>
<feature type="transmembrane region" description="Helical" evidence="6">
    <location>
        <begin position="33"/>
        <end position="53"/>
    </location>
</feature>
<evidence type="ECO:0000256" key="5">
    <source>
        <dbReference type="ARBA" id="ARBA00023136"/>
    </source>
</evidence>
<dbReference type="PANTHER" id="PTHR32322:SF2">
    <property type="entry name" value="EAMA DOMAIN-CONTAINING PROTEIN"/>
    <property type="match status" value="1"/>
</dbReference>
<evidence type="ECO:0000256" key="6">
    <source>
        <dbReference type="SAM" id="Phobius"/>
    </source>
</evidence>
<dbReference type="RefSeq" id="WP_130023632.1">
    <property type="nucleotide sequence ID" value="NZ_SEWF01000051.1"/>
</dbReference>
<feature type="transmembrane region" description="Helical" evidence="6">
    <location>
        <begin position="93"/>
        <end position="114"/>
    </location>
</feature>
<feature type="transmembrane region" description="Helical" evidence="6">
    <location>
        <begin position="263"/>
        <end position="281"/>
    </location>
</feature>
<feature type="domain" description="EamA" evidence="8">
    <location>
        <begin position="149"/>
        <end position="280"/>
    </location>
</feature>
<name>A0A4Q5LUE9_9BACT</name>
<dbReference type="OrthoDB" id="1098926at2"/>
<dbReference type="AlphaFoldDB" id="A0A4Q5LUE9"/>
<evidence type="ECO:0000256" key="7">
    <source>
        <dbReference type="SAM" id="SignalP"/>
    </source>
</evidence>
<feature type="domain" description="EamA" evidence="8">
    <location>
        <begin position="6"/>
        <end position="136"/>
    </location>
</feature>
<feature type="transmembrane region" description="Helical" evidence="6">
    <location>
        <begin position="121"/>
        <end position="141"/>
    </location>
</feature>
<feature type="transmembrane region" description="Helical" evidence="6">
    <location>
        <begin position="212"/>
        <end position="233"/>
    </location>
</feature>
<feature type="transmembrane region" description="Helical" evidence="6">
    <location>
        <begin position="180"/>
        <end position="200"/>
    </location>
</feature>
<keyword evidence="3 6" id="KW-0812">Transmembrane</keyword>
<reference evidence="9 10" key="1">
    <citation type="submission" date="2019-02" db="EMBL/GenBank/DDBJ databases">
        <title>Bacterial novel species Emticicia sp. 17J42-9 isolated from soil.</title>
        <authorList>
            <person name="Jung H.-Y."/>
        </authorList>
    </citation>
    <scope>NUCLEOTIDE SEQUENCE [LARGE SCALE GENOMIC DNA]</scope>
    <source>
        <strain evidence="9 10">17J42-9</strain>
    </source>
</reference>
<dbReference type="SUPFAM" id="SSF103481">
    <property type="entry name" value="Multidrug resistance efflux transporter EmrE"/>
    <property type="match status" value="2"/>
</dbReference>
<comment type="subcellular location">
    <subcellularLocation>
        <location evidence="1">Membrane</location>
        <topology evidence="1">Multi-pass membrane protein</topology>
    </subcellularLocation>
</comment>
<comment type="caution">
    <text evidence="9">The sequence shown here is derived from an EMBL/GenBank/DDBJ whole genome shotgun (WGS) entry which is preliminary data.</text>
</comment>
<evidence type="ECO:0000313" key="9">
    <source>
        <dbReference type="EMBL" id="RYU93234.1"/>
    </source>
</evidence>
<feature type="chain" id="PRO_5020367657" evidence="7">
    <location>
        <begin position="22"/>
        <end position="292"/>
    </location>
</feature>
<evidence type="ECO:0000256" key="4">
    <source>
        <dbReference type="ARBA" id="ARBA00022989"/>
    </source>
</evidence>
<comment type="similarity">
    <text evidence="2">Belongs to the EamA transporter family.</text>
</comment>
<dbReference type="EMBL" id="SEWF01000051">
    <property type="protein sequence ID" value="RYU93234.1"/>
    <property type="molecule type" value="Genomic_DNA"/>
</dbReference>
<sequence length="292" mass="32665">MNLKLLLLGILFAASWASASAAAKFGLRSVEPLVLFQVRFLAAGLIMLGYSFIIQKDRWPKGKEWRELTLFGLLNVTLYLSFFVLGIKEVAAGIGSLSTATNPLFISIISAFWIGRHVKGAEWMAVLLGLTGVGIATYPLLQKSYATPLGLFYMFLSMISYSVGTLYYSKIDWKLSRTAINGWQVFLGGMLMLPLTILLHKEPNLFDLNFTLSVLWLIFPVSILAVQLWLYLLEVDPVKASFFLFLCPIFGFIYSYLLLDEPITYHTFLGTALVIIGLYVGQREKATQKSGK</sequence>
<keyword evidence="10" id="KW-1185">Reference proteome</keyword>
<accession>A0A4Q5LUE9</accession>
<proteinExistence type="inferred from homology"/>
<evidence type="ECO:0000256" key="2">
    <source>
        <dbReference type="ARBA" id="ARBA00007362"/>
    </source>
</evidence>
<feature type="transmembrane region" description="Helical" evidence="6">
    <location>
        <begin position="65"/>
        <end position="87"/>
    </location>
</feature>
<evidence type="ECO:0000313" key="10">
    <source>
        <dbReference type="Proteomes" id="UP000293162"/>
    </source>
</evidence>
<evidence type="ECO:0000256" key="1">
    <source>
        <dbReference type="ARBA" id="ARBA00004141"/>
    </source>
</evidence>
<dbReference type="Pfam" id="PF00892">
    <property type="entry name" value="EamA"/>
    <property type="match status" value="2"/>
</dbReference>
<dbReference type="InterPro" id="IPR050638">
    <property type="entry name" value="AA-Vitamin_Transporters"/>
</dbReference>
<feature type="transmembrane region" description="Helical" evidence="6">
    <location>
        <begin position="147"/>
        <end position="168"/>
    </location>
</feature>
<protein>
    <submittedName>
        <fullName evidence="9">EamA family transporter</fullName>
    </submittedName>
</protein>
<dbReference type="InterPro" id="IPR037185">
    <property type="entry name" value="EmrE-like"/>
</dbReference>